<keyword evidence="1" id="KW-1133">Transmembrane helix</keyword>
<accession>A0A1G9XXT7</accession>
<dbReference type="Proteomes" id="UP000199370">
    <property type="component" value="Unassembled WGS sequence"/>
</dbReference>
<dbReference type="InterPro" id="IPR055768">
    <property type="entry name" value="DUF7344"/>
</dbReference>
<dbReference type="RefSeq" id="WP_089734028.1">
    <property type="nucleotide sequence ID" value="NZ_FNIA01000012.1"/>
</dbReference>
<evidence type="ECO:0000313" key="4">
    <source>
        <dbReference type="Proteomes" id="UP000199370"/>
    </source>
</evidence>
<evidence type="ECO:0000256" key="1">
    <source>
        <dbReference type="SAM" id="Phobius"/>
    </source>
</evidence>
<dbReference type="OrthoDB" id="331021at2157"/>
<proteinExistence type="predicted"/>
<gene>
    <name evidence="3" type="ORF">SAMN05192554_11232</name>
</gene>
<dbReference type="AlphaFoldDB" id="A0A1G9XXT7"/>
<dbReference type="Pfam" id="PF24035">
    <property type="entry name" value="DUF7344"/>
    <property type="match status" value="1"/>
</dbReference>
<feature type="transmembrane region" description="Helical" evidence="1">
    <location>
        <begin position="157"/>
        <end position="178"/>
    </location>
</feature>
<reference evidence="3 4" key="1">
    <citation type="submission" date="2016-10" db="EMBL/GenBank/DDBJ databases">
        <authorList>
            <person name="de Groot N.N."/>
        </authorList>
    </citation>
    <scope>NUCLEOTIDE SEQUENCE [LARGE SCALE GENOMIC DNA]</scope>
    <source>
        <strain evidence="4">EB21,IBRC-M 10013,KCTC 4048</strain>
    </source>
</reference>
<keyword evidence="4" id="KW-1185">Reference proteome</keyword>
<keyword evidence="1" id="KW-0812">Transmembrane</keyword>
<feature type="domain" description="DUF7344" evidence="2">
    <location>
        <begin position="24"/>
        <end position="104"/>
    </location>
</feature>
<dbReference type="EMBL" id="FNIA01000012">
    <property type="protein sequence ID" value="SDN01568.1"/>
    <property type="molecule type" value="Genomic_DNA"/>
</dbReference>
<sequence length="194" mass="21662">MGVAKAKGDEEAQPSTRVSEDELFDVLSNHRRRYAVHVMKREDAGRLEIGPMAEQIAAWENEVALSEVGYEERKRVYTALQQQHLPMMDDAGVVEFDKDRGVVEPTPALADVDLYLDVVRGKEIPWNEYYVGLSAFSLALVAGVGLDVTPFSLLPEFAWMVFIVVAFACSALAHRYYVAELELGDSEAPPELDR</sequence>
<protein>
    <recommendedName>
        <fullName evidence="2">DUF7344 domain-containing protein</fullName>
    </recommendedName>
</protein>
<name>A0A1G9XXT7_9EURY</name>
<evidence type="ECO:0000259" key="2">
    <source>
        <dbReference type="Pfam" id="PF24035"/>
    </source>
</evidence>
<feature type="transmembrane region" description="Helical" evidence="1">
    <location>
        <begin position="129"/>
        <end position="151"/>
    </location>
</feature>
<organism evidence="3 4">
    <name type="scientific">Haloarchaeobius iranensis</name>
    <dbReference type="NCBI Taxonomy" id="996166"/>
    <lineage>
        <taxon>Archaea</taxon>
        <taxon>Methanobacteriati</taxon>
        <taxon>Methanobacteriota</taxon>
        <taxon>Stenosarchaea group</taxon>
        <taxon>Halobacteria</taxon>
        <taxon>Halobacteriales</taxon>
        <taxon>Halorubellaceae</taxon>
        <taxon>Haloarchaeobius</taxon>
    </lineage>
</organism>
<evidence type="ECO:0000313" key="3">
    <source>
        <dbReference type="EMBL" id="SDN01568.1"/>
    </source>
</evidence>
<keyword evidence="1" id="KW-0472">Membrane</keyword>